<feature type="domain" description="Sigma-54 factor interaction" evidence="5">
    <location>
        <begin position="108"/>
        <end position="342"/>
    </location>
</feature>
<name>A0A1H8RMQ8_9FIRM</name>
<dbReference type="InterPro" id="IPR036662">
    <property type="entry name" value="PTS_EIIA_man-typ_sf"/>
</dbReference>
<dbReference type="PROSITE" id="PS51096">
    <property type="entry name" value="PTS_EIIA_TYPE_4"/>
    <property type="match status" value="1"/>
</dbReference>
<dbReference type="Pfam" id="PF00874">
    <property type="entry name" value="PRD"/>
    <property type="match status" value="2"/>
</dbReference>
<gene>
    <name evidence="8" type="ORF">SAMN04490178_10413</name>
</gene>
<dbReference type="GO" id="GO:0016301">
    <property type="term" value="F:kinase activity"/>
    <property type="evidence" value="ECO:0007669"/>
    <property type="project" value="UniProtKB-KW"/>
</dbReference>
<evidence type="ECO:0000259" key="6">
    <source>
        <dbReference type="PROSITE" id="PS51096"/>
    </source>
</evidence>
<organism evidence="8 9">
    <name type="scientific">Propionispora vibrioides</name>
    <dbReference type="NCBI Taxonomy" id="112903"/>
    <lineage>
        <taxon>Bacteria</taxon>
        <taxon>Bacillati</taxon>
        <taxon>Bacillota</taxon>
        <taxon>Negativicutes</taxon>
        <taxon>Selenomonadales</taxon>
        <taxon>Sporomusaceae</taxon>
        <taxon>Propionispora</taxon>
    </lineage>
</organism>
<dbReference type="STRING" id="112903.SAMN04490178_10413"/>
<dbReference type="InterPro" id="IPR036634">
    <property type="entry name" value="PRD_sf"/>
</dbReference>
<dbReference type="Proteomes" id="UP000198847">
    <property type="component" value="Unassembled WGS sequence"/>
</dbReference>
<dbReference type="PANTHER" id="PTHR32071">
    <property type="entry name" value="TRANSCRIPTIONAL REGULATORY PROTEIN"/>
    <property type="match status" value="1"/>
</dbReference>
<proteinExistence type="predicted"/>
<dbReference type="Pfam" id="PF00158">
    <property type="entry name" value="Sigma54_activat"/>
    <property type="match status" value="1"/>
</dbReference>
<dbReference type="PROSITE" id="PS51372">
    <property type="entry name" value="PRD_2"/>
    <property type="match status" value="2"/>
</dbReference>
<dbReference type="AlphaFoldDB" id="A0A1H8RMQ8"/>
<sequence>MKRMDLVYEFVKEHTARFSPDELLGGQGLETNEIADQLGMLRNNVSKELNELLRLDKIIKLKGRPVRFLDKAGVQTLLNLPLAESCLEVDSIRELVAAQAEQDPFSLLIGSGKSLKNQVEQAKAAMVYPPVGLHTLILGNTGVGKTLFARMMYNYGKYCKRFSEKSPFIIFNCADYYHNPQLLLSHLFGYVKGAFTGADQDRDGLVEKADGGVLFLDEIHRLPPEGQEMLFYFIDTGTYNKLGETERKRKAGVLIIGATTEEPSSHLLTTFIRRIPVIIRIPSLQERTVSEKIDMIRHLFANEAHRVNKSIKVSPEVVKALIGSVSYGNIGQLKSNIQITCAKGFLNSLNSSQECIELEFSLLSSDIKDGLFAIGRNHREFEELGQRLAAPLVIGPEGHKPLVEDSYDMPFNLYRLMEDKITLLRQEGIDDSYINNFIANDVHINIKKLYNRLAKDKENRERMLKVIDKEILEFAEKMKILAEQNLGRAYSERFTYALSFHLSAFFKRIKEKEYKHAVYRDPSLQIEEAELAVALQIKQAISQTFHIEVPAAEVTYIAILLKSVELERQGQVGIIVAAHGNSTASSMVAVVERLLGEVTSLCAVDMPLDVSPKEILEVMTEKVRIMDKGKGVLLLVDMGSLFKFETTLVERTGSAVRTIDMVSTPLILEAVRKTNVFDMELEDVYAALRAFRGYNNDFKEQEKHPGRLIITVCASGSGTAVKLKEMVESILTEAGEKGVQVVPAGVRELDRKLKELQANHAILAVVGVKRPKAAIPFIPLEKLIDGSGERLLQELLGGKELSVGQAQPSAVVRDLCEKNLQQFLTFLNPAKVIGMLLEFVAQLEGELGYQLENVVKIRLVVHVGYALERMLLQEGLRYVEDASQLEPGLVAAVDRACRLFTASLRISLTEDEKYYICELLQLPVASEEEGL</sequence>
<dbReference type="GO" id="GO:0009401">
    <property type="term" value="P:phosphoenolpyruvate-dependent sugar phosphotransferase system"/>
    <property type="evidence" value="ECO:0007669"/>
    <property type="project" value="InterPro"/>
</dbReference>
<dbReference type="GO" id="GO:0005524">
    <property type="term" value="F:ATP binding"/>
    <property type="evidence" value="ECO:0007669"/>
    <property type="project" value="UniProtKB-KW"/>
</dbReference>
<dbReference type="InterPro" id="IPR003593">
    <property type="entry name" value="AAA+_ATPase"/>
</dbReference>
<dbReference type="PANTHER" id="PTHR32071:SF90">
    <property type="entry name" value="TRANSCRIPTIONAL REGULATORY PROTEIN LEVR"/>
    <property type="match status" value="1"/>
</dbReference>
<dbReference type="InterPro" id="IPR033887">
    <property type="entry name" value="PTS_IIA_man"/>
</dbReference>
<dbReference type="Gene3D" id="3.40.50.300">
    <property type="entry name" value="P-loop containing nucleotide triphosphate hydrolases"/>
    <property type="match status" value="1"/>
</dbReference>
<dbReference type="EMBL" id="FODY01000004">
    <property type="protein sequence ID" value="SEO67622.1"/>
    <property type="molecule type" value="Genomic_DNA"/>
</dbReference>
<dbReference type="CDD" id="cd00006">
    <property type="entry name" value="PTS_IIA_man"/>
    <property type="match status" value="1"/>
</dbReference>
<keyword evidence="3" id="KW-0418">Kinase</keyword>
<feature type="domain" description="PRD" evidence="7">
    <location>
        <begin position="827"/>
        <end position="930"/>
    </location>
</feature>
<keyword evidence="4" id="KW-0067">ATP-binding</keyword>
<evidence type="ECO:0000313" key="8">
    <source>
        <dbReference type="EMBL" id="SEO67622.1"/>
    </source>
</evidence>
<evidence type="ECO:0000256" key="4">
    <source>
        <dbReference type="ARBA" id="ARBA00022840"/>
    </source>
</evidence>
<dbReference type="SUPFAM" id="SSF63520">
    <property type="entry name" value="PTS-regulatory domain, PRD"/>
    <property type="match status" value="2"/>
</dbReference>
<keyword evidence="9" id="KW-1185">Reference proteome</keyword>
<dbReference type="InterPro" id="IPR002078">
    <property type="entry name" value="Sigma_54_int"/>
</dbReference>
<dbReference type="PROSITE" id="PS50045">
    <property type="entry name" value="SIGMA54_INTERACT_4"/>
    <property type="match status" value="1"/>
</dbReference>
<dbReference type="Gene3D" id="1.10.1790.10">
    <property type="entry name" value="PRD domain"/>
    <property type="match status" value="2"/>
</dbReference>
<dbReference type="GO" id="GO:0016020">
    <property type="term" value="C:membrane"/>
    <property type="evidence" value="ECO:0007669"/>
    <property type="project" value="InterPro"/>
</dbReference>
<dbReference type="InterPro" id="IPR027417">
    <property type="entry name" value="P-loop_NTPase"/>
</dbReference>
<evidence type="ECO:0000256" key="1">
    <source>
        <dbReference type="ARBA" id="ARBA00022679"/>
    </source>
</evidence>
<feature type="domain" description="PRD" evidence="7">
    <location>
        <begin position="466"/>
        <end position="571"/>
    </location>
</feature>
<dbReference type="InterPro" id="IPR004701">
    <property type="entry name" value="PTS_EIIA_man-typ"/>
</dbReference>
<dbReference type="GO" id="GO:0006355">
    <property type="term" value="P:regulation of DNA-templated transcription"/>
    <property type="evidence" value="ECO:0007669"/>
    <property type="project" value="InterPro"/>
</dbReference>
<evidence type="ECO:0000259" key="7">
    <source>
        <dbReference type="PROSITE" id="PS51372"/>
    </source>
</evidence>
<dbReference type="RefSeq" id="WP_091744273.1">
    <property type="nucleotide sequence ID" value="NZ_FODY01000004.1"/>
</dbReference>
<feature type="domain" description="PTS EIIA type-4" evidence="6">
    <location>
        <begin position="571"/>
        <end position="739"/>
    </location>
</feature>
<dbReference type="SUPFAM" id="SSF52540">
    <property type="entry name" value="P-loop containing nucleoside triphosphate hydrolases"/>
    <property type="match status" value="1"/>
</dbReference>
<dbReference type="SUPFAM" id="SSF53062">
    <property type="entry name" value="PTS system fructose IIA component-like"/>
    <property type="match status" value="1"/>
</dbReference>
<accession>A0A1H8RMQ8</accession>
<protein>
    <submittedName>
        <fullName evidence="8">Transcriptional regulatory protein LevR, contains PRD, AAA+ and EIIA domains</fullName>
    </submittedName>
</protein>
<dbReference type="SMART" id="SM00382">
    <property type="entry name" value="AAA"/>
    <property type="match status" value="1"/>
</dbReference>
<keyword evidence="2" id="KW-0547">Nucleotide-binding</keyword>
<dbReference type="OrthoDB" id="1632886at2"/>
<dbReference type="InterPro" id="IPR011608">
    <property type="entry name" value="PRD"/>
</dbReference>
<reference evidence="8 9" key="1">
    <citation type="submission" date="2016-10" db="EMBL/GenBank/DDBJ databases">
        <authorList>
            <person name="de Groot N.N."/>
        </authorList>
    </citation>
    <scope>NUCLEOTIDE SEQUENCE [LARGE SCALE GENOMIC DNA]</scope>
    <source>
        <strain evidence="8 9">DSM 13305</strain>
    </source>
</reference>
<dbReference type="Pfam" id="PF03610">
    <property type="entry name" value="EIIA-man"/>
    <property type="match status" value="1"/>
</dbReference>
<dbReference type="Gene3D" id="3.40.50.510">
    <property type="entry name" value="Phosphotransferase system, mannose-type IIA component"/>
    <property type="match status" value="1"/>
</dbReference>
<dbReference type="CDD" id="cd00009">
    <property type="entry name" value="AAA"/>
    <property type="match status" value="1"/>
</dbReference>
<keyword evidence="1" id="KW-0808">Transferase</keyword>
<evidence type="ECO:0000256" key="2">
    <source>
        <dbReference type="ARBA" id="ARBA00022741"/>
    </source>
</evidence>
<evidence type="ECO:0000313" key="9">
    <source>
        <dbReference type="Proteomes" id="UP000198847"/>
    </source>
</evidence>
<evidence type="ECO:0000259" key="5">
    <source>
        <dbReference type="PROSITE" id="PS50045"/>
    </source>
</evidence>
<evidence type="ECO:0000256" key="3">
    <source>
        <dbReference type="ARBA" id="ARBA00022777"/>
    </source>
</evidence>